<dbReference type="Pfam" id="PF00294">
    <property type="entry name" value="PfkB"/>
    <property type="match status" value="1"/>
</dbReference>
<keyword evidence="4" id="KW-0418">Kinase</keyword>
<gene>
    <name evidence="7" type="ORF">RSPPHO_03133</name>
</gene>
<evidence type="ECO:0000313" key="8">
    <source>
        <dbReference type="Proteomes" id="UP000033220"/>
    </source>
</evidence>
<keyword evidence="3" id="KW-0547">Nucleotide-binding</keyword>
<dbReference type="InterPro" id="IPR029056">
    <property type="entry name" value="Ribokinase-like"/>
</dbReference>
<organism evidence="7 8">
    <name type="scientific">Pararhodospirillum photometricum DSM 122</name>
    <dbReference type="NCBI Taxonomy" id="1150469"/>
    <lineage>
        <taxon>Bacteria</taxon>
        <taxon>Pseudomonadati</taxon>
        <taxon>Pseudomonadota</taxon>
        <taxon>Alphaproteobacteria</taxon>
        <taxon>Rhodospirillales</taxon>
        <taxon>Rhodospirillaceae</taxon>
        <taxon>Pararhodospirillum</taxon>
    </lineage>
</organism>
<reference evidence="7 8" key="1">
    <citation type="submission" date="2012-02" db="EMBL/GenBank/DDBJ databases">
        <title>Shotgun genome sequence of Phaeospirillum photometricum DSM 122.</title>
        <authorList>
            <person name="Duquesne K."/>
            <person name="Sturgis J."/>
        </authorList>
    </citation>
    <scope>NUCLEOTIDE SEQUENCE [LARGE SCALE GENOMIC DNA]</scope>
    <source>
        <strain evidence="8">DSM122</strain>
    </source>
</reference>
<dbReference type="InterPro" id="IPR050306">
    <property type="entry name" value="PfkB_Carbo_kinase"/>
</dbReference>
<dbReference type="GO" id="GO:0016301">
    <property type="term" value="F:kinase activity"/>
    <property type="evidence" value="ECO:0007669"/>
    <property type="project" value="UniProtKB-KW"/>
</dbReference>
<dbReference type="PANTHER" id="PTHR43085">
    <property type="entry name" value="HEXOKINASE FAMILY MEMBER"/>
    <property type="match status" value="1"/>
</dbReference>
<sequence>MKKIVTIGEIVVEIMATEAGHGFREPLSLLGPYASGAPAIFIDQVARLGQPCGILSSVGDDDFGLLNRERLARDGADVSAVAIIPDAVTGSAFVRYRPDGERDFIFNIRHSACAHIGHSPAGDHLLDSADHLHVMGSSLFSPEMIALVRHALERIKSRGGSVSFDPNVRKEMLGSPGMREALEEVLRHTDLFLPSGAELFLLAGTPDEDEAIAEVLAGGCQAIVLKKRRRRGLVFCPQPALSPSGLCRAGDRSHRSRRLFWRDLRHSVVARFTAGRGPGVGLCRGRLGRNAQRAHGRHVQFGRDRGFARRRLWGAWGRNKGRWGHRRPKLAPHSTIIK</sequence>
<keyword evidence="8" id="KW-1185">Reference proteome</keyword>
<dbReference type="eggNOG" id="COG0524">
    <property type="taxonomic scope" value="Bacteria"/>
</dbReference>
<dbReference type="STRING" id="1150469.RSPPHO_03133"/>
<dbReference type="CDD" id="cd01166">
    <property type="entry name" value="KdgK"/>
    <property type="match status" value="1"/>
</dbReference>
<protein>
    <submittedName>
        <fullName evidence="7">PfkB domain protein</fullName>
    </submittedName>
</protein>
<name>H6SR37_PARPM</name>
<comment type="similarity">
    <text evidence="1">Belongs to the carbohydrate kinase PfkB family.</text>
</comment>
<dbReference type="PATRIC" id="fig|1150469.3.peg.3531"/>
<dbReference type="Proteomes" id="UP000033220">
    <property type="component" value="Chromosome DSM 122"/>
</dbReference>
<evidence type="ECO:0000256" key="2">
    <source>
        <dbReference type="ARBA" id="ARBA00022679"/>
    </source>
</evidence>
<feature type="domain" description="Carbohydrate kinase PfkB" evidence="6">
    <location>
        <begin position="1"/>
        <end position="216"/>
    </location>
</feature>
<dbReference type="GO" id="GO:0005524">
    <property type="term" value="F:ATP binding"/>
    <property type="evidence" value="ECO:0007669"/>
    <property type="project" value="UniProtKB-KW"/>
</dbReference>
<evidence type="ECO:0000259" key="6">
    <source>
        <dbReference type="Pfam" id="PF00294"/>
    </source>
</evidence>
<dbReference type="SUPFAM" id="SSF53613">
    <property type="entry name" value="Ribokinase-like"/>
    <property type="match status" value="1"/>
</dbReference>
<proteinExistence type="inferred from homology"/>
<dbReference type="EMBL" id="HE663493">
    <property type="protein sequence ID" value="CCG09759.1"/>
    <property type="molecule type" value="Genomic_DNA"/>
</dbReference>
<dbReference type="InterPro" id="IPR011611">
    <property type="entry name" value="PfkB_dom"/>
</dbReference>
<dbReference type="PANTHER" id="PTHR43085:SF1">
    <property type="entry name" value="PSEUDOURIDINE KINASE-RELATED"/>
    <property type="match status" value="1"/>
</dbReference>
<dbReference type="HOGENOM" id="CLU_887650_0_0_5"/>
<evidence type="ECO:0000256" key="5">
    <source>
        <dbReference type="ARBA" id="ARBA00022840"/>
    </source>
</evidence>
<dbReference type="KEGG" id="rpm:RSPPHO_03133"/>
<dbReference type="Gene3D" id="3.40.1190.20">
    <property type="match status" value="1"/>
</dbReference>
<evidence type="ECO:0000256" key="1">
    <source>
        <dbReference type="ARBA" id="ARBA00010688"/>
    </source>
</evidence>
<dbReference type="AlphaFoldDB" id="H6SR37"/>
<accession>H6SR37</accession>
<keyword evidence="2" id="KW-0808">Transferase</keyword>
<evidence type="ECO:0000256" key="3">
    <source>
        <dbReference type="ARBA" id="ARBA00022741"/>
    </source>
</evidence>
<evidence type="ECO:0000313" key="7">
    <source>
        <dbReference type="EMBL" id="CCG09759.1"/>
    </source>
</evidence>
<keyword evidence="5" id="KW-0067">ATP-binding</keyword>
<evidence type="ECO:0000256" key="4">
    <source>
        <dbReference type="ARBA" id="ARBA00022777"/>
    </source>
</evidence>